<feature type="binding site" evidence="3">
    <location>
        <position position="290"/>
    </location>
    <ligand>
        <name>FAD</name>
        <dbReference type="ChEBI" id="CHEBI:57692"/>
    </ligand>
</feature>
<comment type="subcellular location">
    <subcellularLocation>
        <location evidence="3">Cell membrane</location>
        <topology evidence="3">Peripheral membrane protein</topology>
        <orientation evidence="3">Cytoplasmic side</orientation>
    </subcellularLocation>
</comment>
<keyword evidence="3" id="KW-0274">FAD</keyword>
<dbReference type="InterPro" id="IPR029035">
    <property type="entry name" value="DHS-like_NAD/FAD-binding_dom"/>
</dbReference>
<keyword evidence="3 8" id="KW-0670">Pyruvate</keyword>
<evidence type="ECO:0000256" key="4">
    <source>
        <dbReference type="RuleBase" id="RU362132"/>
    </source>
</evidence>
<feature type="binding site" evidence="3">
    <location>
        <begin position="272"/>
        <end position="276"/>
    </location>
    <ligand>
        <name>FAD</name>
        <dbReference type="ChEBI" id="CHEBI:57692"/>
    </ligand>
</feature>
<dbReference type="PANTHER" id="PTHR42981">
    <property type="entry name" value="PYRUVATE DEHYDROGENASE [UBIQUINONE]"/>
    <property type="match status" value="1"/>
</dbReference>
<dbReference type="STRING" id="216142.LT40_12730"/>
<feature type="binding site" evidence="3">
    <location>
        <position position="460"/>
    </location>
    <ligand>
        <name>Mg(2+)</name>
        <dbReference type="ChEBI" id="CHEBI:18420"/>
    </ligand>
</feature>
<dbReference type="GO" id="GO:0042867">
    <property type="term" value="P:pyruvate catabolic process"/>
    <property type="evidence" value="ECO:0007669"/>
    <property type="project" value="UniProtKB-UniRule"/>
</dbReference>
<dbReference type="Pfam" id="PF02776">
    <property type="entry name" value="TPP_enzyme_N"/>
    <property type="match status" value="1"/>
</dbReference>
<protein>
    <recommendedName>
        <fullName evidence="3">Pyruvate dehydrogenase [ubiquinone]</fullName>
        <ecNumber evidence="3">1.2.5.1</ecNumber>
    </recommendedName>
    <alternativeName>
        <fullName evidence="3">Pyruvate oxidase</fullName>
        <shortName evidence="3">POX</shortName>
    </alternativeName>
    <alternativeName>
        <fullName evidence="3">Pyruvate:ubiquinone-8 oxidoreductase</fullName>
    </alternativeName>
</protein>
<dbReference type="Pfam" id="PF02775">
    <property type="entry name" value="TPP_enzyme_C"/>
    <property type="match status" value="1"/>
</dbReference>
<feature type="binding site" evidence="3">
    <location>
        <begin position="433"/>
        <end position="435"/>
    </location>
    <ligand>
        <name>thiamine diphosphate</name>
        <dbReference type="ChEBI" id="CHEBI:58937"/>
    </ligand>
</feature>
<keyword evidence="3" id="KW-0472">Membrane</keyword>
<dbReference type="GO" id="GO:0005886">
    <property type="term" value="C:plasma membrane"/>
    <property type="evidence" value="ECO:0007669"/>
    <property type="project" value="UniProtKB-SubCell"/>
</dbReference>
<dbReference type="OrthoDB" id="9785953at2"/>
<feature type="binding site" evidence="3">
    <location>
        <begin position="249"/>
        <end position="252"/>
    </location>
    <ligand>
        <name>FAD</name>
        <dbReference type="ChEBI" id="CHEBI:57692"/>
    </ligand>
</feature>
<dbReference type="CDD" id="cd02014">
    <property type="entry name" value="TPP_POX"/>
    <property type="match status" value="1"/>
</dbReference>
<keyword evidence="3" id="KW-0479">Metal-binding</keyword>
<dbReference type="InterPro" id="IPR029061">
    <property type="entry name" value="THDP-binding"/>
</dbReference>
<comment type="cofactor">
    <cofactor evidence="3">
        <name>FAD</name>
        <dbReference type="ChEBI" id="CHEBI:57692"/>
    </cofactor>
    <text evidence="3">Binds 1 FAD per subunit.</text>
</comment>
<dbReference type="FunFam" id="3.40.50.1220:FF:000013">
    <property type="entry name" value="Pyruvate dehydrogenase [ubiquinone]"/>
    <property type="match status" value="1"/>
</dbReference>
<dbReference type="InterPro" id="IPR011766">
    <property type="entry name" value="TPP_enzyme_TPP-bd"/>
</dbReference>
<dbReference type="KEGG" id="prh:LT40_12730"/>
<sequence length="572" mass="61565">MPTAADFMVNTLKQAGVQRVYGVVGDSLNGLTDSMRRLGGLDWIHMRNEEAGAFAAGGEAHLTGELAVCAGSCGPGNLHLINGLFDCHRSGVPVLAIAAHIPSSEIGIDYFQATHPESLFKDCSHYVELVSRPEQLPQILERAMRVAISRRGVAVVVIPGDVALSSLDAPVSQWFAPQPPVVVPEPAQLDELAQFLNAGKRVTLLCGAGCAGAHSEVVALAKQLKAPIVHALRGKEHLEYDNPYDVGMTGLIGFASGFNAMKECDTLLMLGTNFPYRQFFPEHSRIAQIDLQPEALGNRCPLAIGLIGDIKHTVQQLLPRLEERTDTMHLNKALADYDSARKGLDDLAESGPNSTIIHPQYVSRLVSELAADDAVFTCDVGTPTAWAARYLKMNGKRRLIGSFNHGSMANAMLQAIGAQAAYPERQVVSMSGDGGFSMMMGDFLTLSQANLPVKVIVLNNGTLGFVEMEMKASGLVDVGCELKNPNFATFAQSMGVKGIRVEKPQDLKAALIEAFAHDGPVLVDVVSERQELIMPPEITAANVKGFGLFMMRAVLDGRAKELVNLAKHNLLR</sequence>
<dbReference type="RefSeq" id="WP_043190579.1">
    <property type="nucleotide sequence ID" value="NZ_CP009533.1"/>
</dbReference>
<feature type="binding site" evidence="3">
    <location>
        <begin position="460"/>
        <end position="466"/>
    </location>
    <ligand>
        <name>thiamine diphosphate</name>
        <dbReference type="ChEBI" id="CHEBI:58937"/>
    </ligand>
</feature>
<gene>
    <name evidence="3" type="primary">poxB</name>
    <name evidence="8" type="ORF">LT40_12730</name>
</gene>
<dbReference type="SUPFAM" id="SSF52518">
    <property type="entry name" value="Thiamin diphosphate-binding fold (THDP-binding)"/>
    <property type="match status" value="2"/>
</dbReference>
<dbReference type="InterPro" id="IPR044261">
    <property type="entry name" value="Pyruvate_dehydrogenase"/>
</dbReference>
<dbReference type="Proteomes" id="UP000029499">
    <property type="component" value="Chromosome"/>
</dbReference>
<dbReference type="Pfam" id="PF00205">
    <property type="entry name" value="TPP_enzyme_M"/>
    <property type="match status" value="1"/>
</dbReference>
<accession>A0A089ZQT7</accession>
<comment type="activity regulation">
    <text evidence="3">The C-terminus inhibits activity; it has to move for the enzyme to be active. Activated by lipid-binding, which occurs via the C-terminus.</text>
</comment>
<dbReference type="InterPro" id="IPR047211">
    <property type="entry name" value="POXB-like"/>
</dbReference>
<dbReference type="PANTHER" id="PTHR42981:SF2">
    <property type="entry name" value="PYRUVATE DEHYDROGENASE [UBIQUINONE]"/>
    <property type="match status" value="1"/>
</dbReference>
<dbReference type="eggNOG" id="COG0028">
    <property type="taxonomic scope" value="Bacteria"/>
</dbReference>
<dbReference type="GO" id="GO:0050660">
    <property type="term" value="F:flavin adenine dinucleotide binding"/>
    <property type="evidence" value="ECO:0007669"/>
    <property type="project" value="UniProtKB-UniRule"/>
</dbReference>
<dbReference type="InterPro" id="IPR012001">
    <property type="entry name" value="Thiamin_PyroP_enz_TPP-bd_dom"/>
</dbReference>
<dbReference type="HOGENOM" id="CLU_013748_3_0_6"/>
<dbReference type="NCBIfam" id="NF006591">
    <property type="entry name" value="PRK09124.1"/>
    <property type="match status" value="1"/>
</dbReference>
<dbReference type="GO" id="GO:0000287">
    <property type="term" value="F:magnesium ion binding"/>
    <property type="evidence" value="ECO:0007669"/>
    <property type="project" value="UniProtKB-UniRule"/>
</dbReference>
<comment type="cofactor">
    <cofactor evidence="3">
        <name>Mg(2+)</name>
        <dbReference type="ChEBI" id="CHEBI:18420"/>
    </cofactor>
    <text evidence="3">Binds 1 Mg(2+) ion per subunit.</text>
</comment>
<feature type="binding site" evidence="3">
    <location>
        <begin position="406"/>
        <end position="408"/>
    </location>
    <ligand>
        <name>thiamine diphosphate</name>
        <dbReference type="ChEBI" id="CHEBI:58937"/>
    </ligand>
</feature>
<dbReference type="SUPFAM" id="SSF52467">
    <property type="entry name" value="DHS-like NAD/FAD-binding domain"/>
    <property type="match status" value="1"/>
</dbReference>
<keyword evidence="3" id="KW-0830">Ubiquinone</keyword>
<keyword evidence="3" id="KW-0560">Oxidoreductase</keyword>
<evidence type="ECO:0000313" key="8">
    <source>
        <dbReference type="EMBL" id="AIS18201.1"/>
    </source>
</evidence>
<dbReference type="AlphaFoldDB" id="A0A089ZQT7"/>
<keyword evidence="3" id="KW-0285">Flavoprotein</keyword>
<comment type="domain">
    <text evidence="3">Has 4 domains; the Pyr domain which binds the pyrimidine moiety of the thiamine pyrophosphate cofactor, the FAD-binding domain, the PP-binding domain which binds the pyrophosphate portion of thiamine pyrophosphate and the C-terminal membrane binding region. The C-terminus is held closely against the rest of the protein and covers the active site; during activation it unfolds from the rest of the protein and forms an amphipathic helix upon membrane binding, exposing the active site.</text>
</comment>
<evidence type="ECO:0000313" key="9">
    <source>
        <dbReference type="Proteomes" id="UP000029499"/>
    </source>
</evidence>
<keyword evidence="9" id="KW-1185">Reference proteome</keyword>
<feature type="binding site" evidence="3">
    <location>
        <position position="49"/>
    </location>
    <ligand>
        <name>thiamine diphosphate</name>
        <dbReference type="ChEBI" id="CHEBI:58937"/>
    </ligand>
</feature>
<keyword evidence="3" id="KW-0446">Lipid-binding</keyword>
<evidence type="ECO:0000256" key="3">
    <source>
        <dbReference type="HAMAP-Rule" id="MF_00850"/>
    </source>
</evidence>
<dbReference type="EMBL" id="CP009533">
    <property type="protein sequence ID" value="AIS18201.1"/>
    <property type="molecule type" value="Genomic_DNA"/>
</dbReference>
<feature type="domain" description="Thiamine pyrophosphate enzyme TPP-binding" evidence="6">
    <location>
        <begin position="379"/>
        <end position="525"/>
    </location>
</feature>
<feature type="region of interest" description="FAD-binding domain" evidence="3">
    <location>
        <begin position="181"/>
        <end position="332"/>
    </location>
</feature>
<evidence type="ECO:0000256" key="2">
    <source>
        <dbReference type="ARBA" id="ARBA00023052"/>
    </source>
</evidence>
<evidence type="ECO:0000259" key="7">
    <source>
        <dbReference type="Pfam" id="PF02776"/>
    </source>
</evidence>
<dbReference type="GO" id="GO:0030976">
    <property type="term" value="F:thiamine pyrophosphate binding"/>
    <property type="evidence" value="ECO:0007669"/>
    <property type="project" value="UniProtKB-UniRule"/>
</dbReference>
<feature type="site" description="Moves into active site upon enzyme activation, plays a role in electron transfer" evidence="3">
    <location>
        <position position="465"/>
    </location>
</feature>
<organism evidence="8 9">
    <name type="scientific">Pseudomonas rhizosphaerae</name>
    <dbReference type="NCBI Taxonomy" id="216142"/>
    <lineage>
        <taxon>Bacteria</taxon>
        <taxon>Pseudomonadati</taxon>
        <taxon>Pseudomonadota</taxon>
        <taxon>Gammaproteobacteria</taxon>
        <taxon>Pseudomonadales</taxon>
        <taxon>Pseudomonadaceae</taxon>
        <taxon>Pseudomonas</taxon>
    </lineage>
</organism>
<comment type="catalytic activity">
    <reaction evidence="3">
        <text>a ubiquinone + pyruvate + H2O = a ubiquinol + acetate + CO2</text>
        <dbReference type="Rhea" id="RHEA:27405"/>
        <dbReference type="Rhea" id="RHEA-COMP:9565"/>
        <dbReference type="Rhea" id="RHEA-COMP:9566"/>
        <dbReference type="ChEBI" id="CHEBI:15361"/>
        <dbReference type="ChEBI" id="CHEBI:15377"/>
        <dbReference type="ChEBI" id="CHEBI:16389"/>
        <dbReference type="ChEBI" id="CHEBI:16526"/>
        <dbReference type="ChEBI" id="CHEBI:17976"/>
        <dbReference type="ChEBI" id="CHEBI:30089"/>
        <dbReference type="EC" id="1.2.5.1"/>
    </reaction>
</comment>
<dbReference type="Gene3D" id="3.40.50.1220">
    <property type="entry name" value="TPP-binding domain"/>
    <property type="match status" value="1"/>
</dbReference>
<comment type="caution">
    <text evidence="3">Lacks conserved residue(s) required for the propagation of feature annotation.</text>
</comment>
<comment type="cofactor">
    <cofactor evidence="3">
        <name>thiamine diphosphate</name>
        <dbReference type="ChEBI" id="CHEBI:58937"/>
    </cofactor>
    <text evidence="3">Binds 1 thiamine pyrophosphate per subunit.</text>
</comment>
<evidence type="ECO:0000259" key="6">
    <source>
        <dbReference type="Pfam" id="PF02775"/>
    </source>
</evidence>
<reference evidence="8 9" key="1">
    <citation type="journal article" date="2015" name="J. Biotechnol.">
        <title>Complete genome sequence of Pseudomonas rhizosphaerae IH5T (=DSM 16299T), a phosphate-solubilizing rhizobacterium for bacterial biofertilizer.</title>
        <authorList>
            <person name="Kwak Y."/>
            <person name="Jung B.K."/>
            <person name="Shin J.H."/>
        </authorList>
    </citation>
    <scope>NUCLEOTIDE SEQUENCE [LARGE SCALE GENOMIC DNA]</scope>
    <source>
        <strain evidence="8">DSM 16299</strain>
    </source>
</reference>
<evidence type="ECO:0000256" key="1">
    <source>
        <dbReference type="ARBA" id="ARBA00007812"/>
    </source>
</evidence>
<dbReference type="PROSITE" id="PS00187">
    <property type="entry name" value="TPP_ENZYMES"/>
    <property type="match status" value="1"/>
</dbReference>
<evidence type="ECO:0000259" key="5">
    <source>
        <dbReference type="Pfam" id="PF00205"/>
    </source>
</evidence>
<dbReference type="InterPro" id="IPR012000">
    <property type="entry name" value="Thiamin_PyroP_enz_cen_dom"/>
</dbReference>
<keyword evidence="2 3" id="KW-0786">Thiamine pyrophosphate</keyword>
<dbReference type="Gene3D" id="3.40.50.970">
    <property type="match status" value="2"/>
</dbReference>
<dbReference type="GO" id="GO:0048039">
    <property type="term" value="F:ubiquinone binding"/>
    <property type="evidence" value="ECO:0007669"/>
    <property type="project" value="UniProtKB-UniRule"/>
</dbReference>
<dbReference type="CDD" id="cd07039">
    <property type="entry name" value="TPP_PYR_POX"/>
    <property type="match status" value="1"/>
</dbReference>
<comment type="function">
    <text evidence="3">A peripheral cell membrane enzyme that catalyzes the oxidative decarboxylation of pyruvate to form acetate and CO(2). It channels electrons from the cytoplasm to the respiratory chain at the cell membrane via ubiquinone.</text>
</comment>
<dbReference type="InterPro" id="IPR047210">
    <property type="entry name" value="TPP_PYR_POXB-like"/>
</dbReference>
<feature type="domain" description="Thiamine pyrophosphate enzyme central" evidence="5">
    <location>
        <begin position="189"/>
        <end position="317"/>
    </location>
</feature>
<comment type="subunit">
    <text evidence="3">Homotetramer.</text>
</comment>
<feature type="region of interest" description="Membrane-binding domain" evidence="3">
    <location>
        <begin position="531"/>
        <end position="572"/>
    </location>
</feature>
<proteinExistence type="inferred from homology"/>
<dbReference type="GO" id="GO:0052737">
    <property type="term" value="F:pyruvate dehydrogenase (quinone) activity"/>
    <property type="evidence" value="ECO:0007669"/>
    <property type="project" value="UniProtKB-UniRule"/>
</dbReference>
<dbReference type="HAMAP" id="MF_00850">
    <property type="entry name" value="POX"/>
    <property type="match status" value="1"/>
</dbReference>
<feature type="binding site" evidence="3">
    <location>
        <position position="433"/>
    </location>
    <ligand>
        <name>Mg(2+)</name>
        <dbReference type="ChEBI" id="CHEBI:18420"/>
    </ligand>
</feature>
<keyword evidence="3" id="KW-1003">Cell membrane</keyword>
<keyword evidence="3" id="KW-0460">Magnesium</keyword>
<dbReference type="InterPro" id="IPR047212">
    <property type="entry name" value="TPP_POXB-like"/>
</dbReference>
<feature type="domain" description="Thiamine pyrophosphate enzyme N-terminal TPP-binding" evidence="7">
    <location>
        <begin position="3"/>
        <end position="113"/>
    </location>
</feature>
<dbReference type="InterPro" id="IPR000399">
    <property type="entry name" value="TPP-bd_CS"/>
</dbReference>
<keyword evidence="3" id="KW-0547">Nucleotide-binding</keyword>
<dbReference type="GO" id="GO:0008289">
    <property type="term" value="F:lipid binding"/>
    <property type="evidence" value="ECO:0007669"/>
    <property type="project" value="UniProtKB-UniRule"/>
</dbReference>
<name>A0A089ZQT7_9PSED</name>
<dbReference type="EC" id="1.2.5.1" evidence="3"/>
<comment type="similarity">
    <text evidence="1 3 4">Belongs to the TPP enzyme family.</text>
</comment>